<name>A0ABZ0TKH2_9SPHI</name>
<evidence type="ECO:0000259" key="1">
    <source>
        <dbReference type="PROSITE" id="PS51819"/>
    </source>
</evidence>
<dbReference type="InterPro" id="IPR029068">
    <property type="entry name" value="Glyas_Bleomycin-R_OHBP_Dase"/>
</dbReference>
<dbReference type="EMBL" id="CP139558">
    <property type="protein sequence ID" value="WPU92045.1"/>
    <property type="molecule type" value="Genomic_DNA"/>
</dbReference>
<dbReference type="Gene3D" id="3.30.720.110">
    <property type="match status" value="1"/>
</dbReference>
<organism evidence="2 3">
    <name type="scientific">Mucilaginibacter sabulilitoris</name>
    <dbReference type="NCBI Taxonomy" id="1173583"/>
    <lineage>
        <taxon>Bacteria</taxon>
        <taxon>Pseudomonadati</taxon>
        <taxon>Bacteroidota</taxon>
        <taxon>Sphingobacteriia</taxon>
        <taxon>Sphingobacteriales</taxon>
        <taxon>Sphingobacteriaceae</taxon>
        <taxon>Mucilaginibacter</taxon>
    </lineage>
</organism>
<reference evidence="2 3" key="1">
    <citation type="submission" date="2023-11" db="EMBL/GenBank/DDBJ databases">
        <title>Analysis of the Genomes of Mucilaginibacter gossypii cycad 4 and M. sabulilitoris SNA2: microbes with the potential for plant growth promotion.</title>
        <authorList>
            <person name="Hirsch A.M."/>
            <person name="Humm E."/>
            <person name="Rubbi M."/>
            <person name="Del Vecchio G."/>
            <person name="Ha S.M."/>
            <person name="Pellegrini M."/>
            <person name="Gunsalus R.P."/>
        </authorList>
    </citation>
    <scope>NUCLEOTIDE SEQUENCE [LARGE SCALE GENOMIC DNA]</scope>
    <source>
        <strain evidence="2 3">SNA2</strain>
    </source>
</reference>
<accession>A0ABZ0TKH2</accession>
<dbReference type="Pfam" id="PF00903">
    <property type="entry name" value="Glyoxalase"/>
    <property type="match status" value="1"/>
</dbReference>
<keyword evidence="3" id="KW-1185">Reference proteome</keyword>
<dbReference type="Gene3D" id="3.30.720.120">
    <property type="match status" value="1"/>
</dbReference>
<feature type="domain" description="VOC" evidence="1">
    <location>
        <begin position="15"/>
        <end position="131"/>
    </location>
</feature>
<dbReference type="InterPro" id="IPR037523">
    <property type="entry name" value="VOC_core"/>
</dbReference>
<dbReference type="Proteomes" id="UP001324380">
    <property type="component" value="Chromosome"/>
</dbReference>
<dbReference type="PANTHER" id="PTHR34109">
    <property type="entry name" value="BNAUNNG04460D PROTEIN-RELATED"/>
    <property type="match status" value="1"/>
</dbReference>
<sequence>MDNSANTYTANRTMPPCTIIPVLVYANVAETIDWLCNTFGFNERWRVGNHRAQLSFGNDTIAINEGQMVSEARSDRQLHSLLVRVHDIAAHYDHAKRNGAEIIHAPADFPYGERQYTVKDLGGHMWTFSQSIEDLAPEDWGGVTAR</sequence>
<dbReference type="RefSeq" id="WP_321561211.1">
    <property type="nucleotide sequence ID" value="NZ_CP139558.1"/>
</dbReference>
<protein>
    <submittedName>
        <fullName evidence="2">VOC family protein</fullName>
    </submittedName>
</protein>
<gene>
    <name evidence="2" type="ORF">SNE25_22250</name>
</gene>
<proteinExistence type="predicted"/>
<evidence type="ECO:0000313" key="3">
    <source>
        <dbReference type="Proteomes" id="UP001324380"/>
    </source>
</evidence>
<dbReference type="SUPFAM" id="SSF54593">
    <property type="entry name" value="Glyoxalase/Bleomycin resistance protein/Dihydroxybiphenyl dioxygenase"/>
    <property type="match status" value="1"/>
</dbReference>
<dbReference type="InterPro" id="IPR004360">
    <property type="entry name" value="Glyas_Fos-R_dOase_dom"/>
</dbReference>
<dbReference type="PROSITE" id="PS51819">
    <property type="entry name" value="VOC"/>
    <property type="match status" value="1"/>
</dbReference>
<evidence type="ECO:0000313" key="2">
    <source>
        <dbReference type="EMBL" id="WPU92045.1"/>
    </source>
</evidence>
<dbReference type="PANTHER" id="PTHR34109:SF1">
    <property type="entry name" value="VOC DOMAIN-CONTAINING PROTEIN"/>
    <property type="match status" value="1"/>
</dbReference>